<proteinExistence type="predicted"/>
<organism evidence="1">
    <name type="scientific">Gongylonema pulchrum</name>
    <dbReference type="NCBI Taxonomy" id="637853"/>
    <lineage>
        <taxon>Eukaryota</taxon>
        <taxon>Metazoa</taxon>
        <taxon>Ecdysozoa</taxon>
        <taxon>Nematoda</taxon>
        <taxon>Chromadorea</taxon>
        <taxon>Rhabditida</taxon>
        <taxon>Spirurina</taxon>
        <taxon>Spiruromorpha</taxon>
        <taxon>Spiruroidea</taxon>
        <taxon>Gongylonematidae</taxon>
        <taxon>Gongylonema</taxon>
    </lineage>
</organism>
<evidence type="ECO:0000313" key="1">
    <source>
        <dbReference type="WBParaSite" id="GPUH_0002456401-mRNA-1"/>
    </source>
</evidence>
<dbReference type="AlphaFoldDB" id="A0A183EU93"/>
<dbReference type="PANTHER" id="PTHR46587">
    <property type="entry name" value="NUCLEAR HORMONE RECEPTOR FAMILY"/>
    <property type="match status" value="1"/>
</dbReference>
<reference evidence="1" key="1">
    <citation type="submission" date="2016-06" db="UniProtKB">
        <authorList>
            <consortium name="WormBaseParasite"/>
        </authorList>
    </citation>
    <scope>IDENTIFICATION</scope>
</reference>
<dbReference type="PANTHER" id="PTHR46587:SF7">
    <property type="entry name" value="NUCLEAR HORMONE RECEPTOR FAMILY MEMBER NHR-19"/>
    <property type="match status" value="1"/>
</dbReference>
<sequence>LEHGYYTAQLGAEDVWFISNGTCMPRNVDELPEDMKESIPADRKWRQEKLYKQMTNICIDEAKRLKSRKKRVPV</sequence>
<protein>
    <submittedName>
        <fullName evidence="1">USP domain-containing protein</fullName>
    </submittedName>
</protein>
<dbReference type="WBParaSite" id="GPUH_0002456401-mRNA-1">
    <property type="protein sequence ID" value="GPUH_0002456401-mRNA-1"/>
    <property type="gene ID" value="GPUH_0002456401"/>
</dbReference>
<name>A0A183EU93_9BILA</name>
<accession>A0A183EU93</accession>